<evidence type="ECO:0000256" key="3">
    <source>
        <dbReference type="ARBA" id="ARBA00038054"/>
    </source>
</evidence>
<dbReference type="PANTHER" id="PTHR43567:SF1">
    <property type="entry name" value="FLAVOREDOXIN"/>
    <property type="match status" value="1"/>
</dbReference>
<organism evidence="5 6">
    <name type="scientific">Thermotalea metallivorans</name>
    <dbReference type="NCBI Taxonomy" id="520762"/>
    <lineage>
        <taxon>Bacteria</taxon>
        <taxon>Bacillati</taxon>
        <taxon>Bacillota</taxon>
        <taxon>Clostridia</taxon>
        <taxon>Peptostreptococcales</taxon>
        <taxon>Thermotaleaceae</taxon>
        <taxon>Thermotalea</taxon>
    </lineage>
</organism>
<reference evidence="5 6" key="1">
    <citation type="submission" date="2015-12" db="EMBL/GenBank/DDBJ databases">
        <title>Draft genome sequence of the thermoanaerobe Thermotalea metallivorans, an isolate from the runoff channel of the Great Artesian Basin, Australia.</title>
        <authorList>
            <person name="Patel B.K."/>
        </authorList>
    </citation>
    <scope>NUCLEOTIDE SEQUENCE [LARGE SCALE GENOMIC DNA]</scope>
    <source>
        <strain evidence="5 6">B2-1</strain>
    </source>
</reference>
<dbReference type="Gene3D" id="2.30.110.10">
    <property type="entry name" value="Electron Transport, Fmn-binding Protein, Chain A"/>
    <property type="match status" value="1"/>
</dbReference>
<feature type="domain" description="Flavin reductase like" evidence="4">
    <location>
        <begin position="10"/>
        <end position="160"/>
    </location>
</feature>
<dbReference type="GO" id="GO:0016646">
    <property type="term" value="F:oxidoreductase activity, acting on the CH-NH group of donors, NAD or NADP as acceptor"/>
    <property type="evidence" value="ECO:0007669"/>
    <property type="project" value="UniProtKB-ARBA"/>
</dbReference>
<dbReference type="RefSeq" id="WP_068554506.1">
    <property type="nucleotide sequence ID" value="NZ_LOEE01000009.1"/>
</dbReference>
<keyword evidence="2" id="KW-0285">Flavoprotein</keyword>
<dbReference type="InterPro" id="IPR012349">
    <property type="entry name" value="Split_barrel_FMN-bd"/>
</dbReference>
<dbReference type="STRING" id="520762.AN619_03600"/>
<dbReference type="EMBL" id="LOEE01000009">
    <property type="protein sequence ID" value="KXG77905.1"/>
    <property type="molecule type" value="Genomic_DNA"/>
</dbReference>
<dbReference type="AlphaFoldDB" id="A0A140LBI0"/>
<evidence type="ECO:0000259" key="4">
    <source>
        <dbReference type="SMART" id="SM00903"/>
    </source>
</evidence>
<dbReference type="PANTHER" id="PTHR43567">
    <property type="entry name" value="FLAVOREDOXIN-RELATED-RELATED"/>
    <property type="match status" value="1"/>
</dbReference>
<name>A0A140LBI0_9FIRM</name>
<comment type="caution">
    <text evidence="5">The sequence shown here is derived from an EMBL/GenBank/DDBJ whole genome shotgun (WGS) entry which is preliminary data.</text>
</comment>
<evidence type="ECO:0000256" key="2">
    <source>
        <dbReference type="ARBA" id="ARBA00022630"/>
    </source>
</evidence>
<gene>
    <name evidence="5" type="primary">snaC</name>
    <name evidence="5" type="ORF">AN619_03600</name>
</gene>
<sequence>MNNNQIKLGLRKIVNPVGLLVAQKGEKRDATTVAWMSKVSNHPPLIMVSIAPERYVYHLIKETGEFVLALLTDRQESLALYCGSNTAYDVDKFHEAKIQTEEALFLKVPLIKDTVVNLECRVKDLHPAGDHVMVIGEVLAAHHDGEARKPLIMTDKMGTIELENKL</sequence>
<dbReference type="Proteomes" id="UP000070456">
    <property type="component" value="Unassembled WGS sequence"/>
</dbReference>
<keyword evidence="6" id="KW-1185">Reference proteome</keyword>
<evidence type="ECO:0000313" key="5">
    <source>
        <dbReference type="EMBL" id="KXG77905.1"/>
    </source>
</evidence>
<protein>
    <submittedName>
        <fullName evidence="5">NADH:riboflavin 5'-phosphate oxidoreductase</fullName>
    </submittedName>
</protein>
<evidence type="ECO:0000313" key="6">
    <source>
        <dbReference type="Proteomes" id="UP000070456"/>
    </source>
</evidence>
<comment type="similarity">
    <text evidence="3">Belongs to the flavoredoxin family.</text>
</comment>
<dbReference type="SUPFAM" id="SSF50475">
    <property type="entry name" value="FMN-binding split barrel"/>
    <property type="match status" value="1"/>
</dbReference>
<accession>A0A140LBI0</accession>
<dbReference type="InterPro" id="IPR052174">
    <property type="entry name" value="Flavoredoxin"/>
</dbReference>
<evidence type="ECO:0000256" key="1">
    <source>
        <dbReference type="ARBA" id="ARBA00001917"/>
    </source>
</evidence>
<comment type="cofactor">
    <cofactor evidence="1">
        <name>FMN</name>
        <dbReference type="ChEBI" id="CHEBI:58210"/>
    </cofactor>
</comment>
<dbReference type="Pfam" id="PF01613">
    <property type="entry name" value="Flavin_Reduct"/>
    <property type="match status" value="1"/>
</dbReference>
<dbReference type="InterPro" id="IPR002563">
    <property type="entry name" value="Flavin_Rdtase-like_dom"/>
</dbReference>
<dbReference type="SMART" id="SM00903">
    <property type="entry name" value="Flavin_Reduct"/>
    <property type="match status" value="1"/>
</dbReference>
<proteinExistence type="inferred from homology"/>
<dbReference type="GO" id="GO:0010181">
    <property type="term" value="F:FMN binding"/>
    <property type="evidence" value="ECO:0007669"/>
    <property type="project" value="InterPro"/>
</dbReference>
<dbReference type="OrthoDB" id="9794638at2"/>